<evidence type="ECO:0000256" key="1">
    <source>
        <dbReference type="SAM" id="MobiDB-lite"/>
    </source>
</evidence>
<comment type="caution">
    <text evidence="2">The sequence shown here is derived from an EMBL/GenBank/DDBJ whole genome shotgun (WGS) entry which is preliminary data.</text>
</comment>
<evidence type="ECO:0000313" key="2">
    <source>
        <dbReference type="EMBL" id="KAF6457234.1"/>
    </source>
</evidence>
<feature type="region of interest" description="Disordered" evidence="1">
    <location>
        <begin position="45"/>
        <end position="64"/>
    </location>
</feature>
<gene>
    <name evidence="2" type="ORF">HJG63_011754</name>
</gene>
<feature type="region of interest" description="Disordered" evidence="1">
    <location>
        <begin position="97"/>
        <end position="116"/>
    </location>
</feature>
<proteinExistence type="predicted"/>
<feature type="compositionally biased region" description="Basic and acidic residues" evidence="1">
    <location>
        <begin position="100"/>
        <end position="111"/>
    </location>
</feature>
<accession>A0A7J8GAV9</accession>
<dbReference type="AlphaFoldDB" id="A0A7J8GAV9"/>
<feature type="compositionally biased region" description="Pro residues" evidence="1">
    <location>
        <begin position="54"/>
        <end position="63"/>
    </location>
</feature>
<organism evidence="2 3">
    <name type="scientific">Rousettus aegyptiacus</name>
    <name type="common">Egyptian fruit bat</name>
    <name type="synonym">Pteropus aegyptiacus</name>
    <dbReference type="NCBI Taxonomy" id="9407"/>
    <lineage>
        <taxon>Eukaryota</taxon>
        <taxon>Metazoa</taxon>
        <taxon>Chordata</taxon>
        <taxon>Craniata</taxon>
        <taxon>Vertebrata</taxon>
        <taxon>Euteleostomi</taxon>
        <taxon>Mammalia</taxon>
        <taxon>Eutheria</taxon>
        <taxon>Laurasiatheria</taxon>
        <taxon>Chiroptera</taxon>
        <taxon>Yinpterochiroptera</taxon>
        <taxon>Pteropodoidea</taxon>
        <taxon>Pteropodidae</taxon>
        <taxon>Rousettinae</taxon>
        <taxon>Rousettus</taxon>
    </lineage>
</organism>
<protein>
    <submittedName>
        <fullName evidence="2">Uncharacterized protein</fullName>
    </submittedName>
</protein>
<dbReference type="EMBL" id="JACASE010000006">
    <property type="protein sequence ID" value="KAF6457234.1"/>
    <property type="molecule type" value="Genomic_DNA"/>
</dbReference>
<sequence>MGDVKRRYQGSAKPSRRATWGQGSRVTSTEQPAGSLYLRTSSPCSSFREEVQPGPLPAPPAPPAGCLSPRTFGRIATYLRTPWSRSALALSLDYDTPALSRERGRKQDLPKKGRRKRAELHSNNFFFYYCT</sequence>
<name>A0A7J8GAV9_ROUAE</name>
<reference evidence="2 3" key="1">
    <citation type="journal article" date="2020" name="Nature">
        <title>Six reference-quality genomes reveal evolution of bat adaptations.</title>
        <authorList>
            <person name="Jebb D."/>
            <person name="Huang Z."/>
            <person name="Pippel M."/>
            <person name="Hughes G.M."/>
            <person name="Lavrichenko K."/>
            <person name="Devanna P."/>
            <person name="Winkler S."/>
            <person name="Jermiin L.S."/>
            <person name="Skirmuntt E.C."/>
            <person name="Katzourakis A."/>
            <person name="Burkitt-Gray L."/>
            <person name="Ray D.A."/>
            <person name="Sullivan K.A.M."/>
            <person name="Roscito J.G."/>
            <person name="Kirilenko B.M."/>
            <person name="Davalos L.M."/>
            <person name="Corthals A.P."/>
            <person name="Power M.L."/>
            <person name="Jones G."/>
            <person name="Ransome R.D."/>
            <person name="Dechmann D.K.N."/>
            <person name="Locatelli A.G."/>
            <person name="Puechmaille S.J."/>
            <person name="Fedrigo O."/>
            <person name="Jarvis E.D."/>
            <person name="Hiller M."/>
            <person name="Vernes S.C."/>
            <person name="Myers E.W."/>
            <person name="Teeling E.C."/>
        </authorList>
    </citation>
    <scope>NUCLEOTIDE SEQUENCE [LARGE SCALE GENOMIC DNA]</scope>
    <source>
        <strain evidence="2">MRouAeg1</strain>
        <tissue evidence="2">Muscle</tissue>
    </source>
</reference>
<dbReference type="Proteomes" id="UP000593571">
    <property type="component" value="Unassembled WGS sequence"/>
</dbReference>
<keyword evidence="3" id="KW-1185">Reference proteome</keyword>
<evidence type="ECO:0000313" key="3">
    <source>
        <dbReference type="Proteomes" id="UP000593571"/>
    </source>
</evidence>
<feature type="region of interest" description="Disordered" evidence="1">
    <location>
        <begin position="1"/>
        <end position="36"/>
    </location>
</feature>
<feature type="compositionally biased region" description="Polar residues" evidence="1">
    <location>
        <begin position="21"/>
        <end position="36"/>
    </location>
</feature>